<dbReference type="EMBL" id="KT214378">
    <property type="protein sequence ID" value="ANA76308.1"/>
    <property type="molecule type" value="Genomic_DNA"/>
</dbReference>
<organism evidence="1">
    <name type="scientific">Euphorbia caput-medusae latent virus</name>
    <dbReference type="NCBI Taxonomy" id="1853865"/>
    <lineage>
        <taxon>Viruses</taxon>
        <taxon>Monodnaviria</taxon>
        <taxon>Shotokuvirae</taxon>
        <taxon>Cressdnaviricota</taxon>
        <taxon>Repensiviricetes</taxon>
        <taxon>Geplafuvirales</taxon>
        <taxon>Geminiviridae</taxon>
        <taxon>Capulavirus</taxon>
        <taxon>Capulavirus euphorbiae</taxon>
    </lineage>
</organism>
<accession>A0A161HDN4</accession>
<keyword evidence="1" id="KW-0167">Capsid protein</keyword>
<evidence type="ECO:0000313" key="1">
    <source>
        <dbReference type="EMBL" id="ANA76308.1"/>
    </source>
</evidence>
<reference evidence="1" key="1">
    <citation type="journal article" date="2016" name="Virology">
        <title>Molecular characterization and prevalence of two capulaviruses: Alfalfa leaf curl virus from France and Euphorbia caput-medusae latent virus from South Africa.</title>
        <authorList>
            <person name="Bernardo P."/>
            <person name="Muhire B."/>
            <person name="Francois S."/>
            <person name="Deshoux M."/>
            <person name="Hartnady P."/>
            <person name="Farkas K."/>
            <person name="Kraberger S."/>
            <person name="Filloux D."/>
            <person name="Fernandez E."/>
            <person name="Galzi S."/>
            <person name="Ferdinand R."/>
            <person name="Granier M."/>
            <person name="Marais A."/>
            <person name="Monge Blasco P."/>
            <person name="Candresse T."/>
            <person name="Escriu F."/>
            <person name="Varsani A."/>
            <person name="Harkins G.W."/>
            <person name="Martin D.P."/>
            <person name="Roumagnac P."/>
        </authorList>
    </citation>
    <scope>NUCLEOTIDE SEQUENCE</scope>
    <source>
        <strain evidence="1">DAR12_CM176</strain>
    </source>
</reference>
<protein>
    <submittedName>
        <fullName evidence="1">Coat protein</fullName>
    </submittedName>
</protein>
<dbReference type="PRINTS" id="PR00223">
    <property type="entry name" value="GEMCOATARBR1"/>
</dbReference>
<dbReference type="Pfam" id="PF00844">
    <property type="entry name" value="Gemini_coat"/>
    <property type="match status" value="1"/>
</dbReference>
<name>A0A161HDN4_9GEMI</name>
<dbReference type="InterPro" id="IPR000263">
    <property type="entry name" value="GV_A/BR1_coat"/>
</dbReference>
<dbReference type="GO" id="GO:0005198">
    <property type="term" value="F:structural molecule activity"/>
    <property type="evidence" value="ECO:0007669"/>
    <property type="project" value="InterPro"/>
</dbReference>
<sequence>MVSTRSGRNYQAQALTWARKKRRSTLARSTIIGPIRRPNYQYKTRYTPNRPQHKIHSLSQTRVVSGSDNGYGWHVSGVNIGSGFEDRHSDKIKIINLRFMMQLKTSDAGQQASCYHNLYMFLVKDNSGGAQVPKFNSIVMMDNSNPATAEVDHDSKDRFTIVRRWKFSFKGNSSKNGTAYDCARNLIDFNRNVKINSVSEFKSATDGSYANTQKNAWVLYIVPQIYDCIVDGHVKIKYVSIV</sequence>
<dbReference type="InterPro" id="IPR029053">
    <property type="entry name" value="Viral_coat"/>
</dbReference>
<proteinExistence type="predicted"/>
<dbReference type="Gene3D" id="2.60.120.20">
    <property type="match status" value="1"/>
</dbReference>
<dbReference type="GO" id="GO:0019028">
    <property type="term" value="C:viral capsid"/>
    <property type="evidence" value="ECO:0007669"/>
    <property type="project" value="UniProtKB-KW"/>
</dbReference>
<keyword evidence="1" id="KW-0946">Virion</keyword>